<keyword evidence="3 8" id="KW-0349">Heme</keyword>
<keyword evidence="6 8" id="KW-0408">Iron</keyword>
<dbReference type="SUPFAM" id="SSF48264">
    <property type="entry name" value="Cytochrome P450"/>
    <property type="match status" value="1"/>
</dbReference>
<dbReference type="InterPro" id="IPR017972">
    <property type="entry name" value="Cyt_P450_CS"/>
</dbReference>
<comment type="similarity">
    <text evidence="2 9">Belongs to the cytochrome P450 family.</text>
</comment>
<dbReference type="InterPro" id="IPR036396">
    <property type="entry name" value="Cyt_P450_sf"/>
</dbReference>
<dbReference type="GO" id="GO:0020037">
    <property type="term" value="F:heme binding"/>
    <property type="evidence" value="ECO:0007669"/>
    <property type="project" value="InterPro"/>
</dbReference>
<name>A0A9P4J9L3_9PEZI</name>
<dbReference type="AlphaFoldDB" id="A0A9P4J9L3"/>
<keyword evidence="5 9" id="KW-0560">Oxidoreductase</keyword>
<keyword evidence="4 8" id="KW-0479">Metal-binding</keyword>
<dbReference type="OrthoDB" id="1470350at2759"/>
<evidence type="ECO:0000256" key="2">
    <source>
        <dbReference type="ARBA" id="ARBA00010617"/>
    </source>
</evidence>
<evidence type="ECO:0000313" key="10">
    <source>
        <dbReference type="EMBL" id="KAF2157591.1"/>
    </source>
</evidence>
<dbReference type="CDD" id="cd11063">
    <property type="entry name" value="CYP52"/>
    <property type="match status" value="1"/>
</dbReference>
<dbReference type="InterPro" id="IPR002402">
    <property type="entry name" value="Cyt_P450_E_grp-II"/>
</dbReference>
<dbReference type="PANTHER" id="PTHR24287:SF17">
    <property type="entry name" value="P450, PUTATIVE (EUROFUNG)-RELATED"/>
    <property type="match status" value="1"/>
</dbReference>
<proteinExistence type="inferred from homology"/>
<feature type="binding site" description="axial binding residue" evidence="8">
    <location>
        <position position="456"/>
    </location>
    <ligand>
        <name>heme</name>
        <dbReference type="ChEBI" id="CHEBI:30413"/>
    </ligand>
    <ligandPart>
        <name>Fe</name>
        <dbReference type="ChEBI" id="CHEBI:18248"/>
    </ligandPart>
</feature>
<dbReference type="InterPro" id="IPR002974">
    <property type="entry name" value="Cyt_P450_E_CYP52_ascomycetes"/>
</dbReference>
<gene>
    <name evidence="10" type="ORF">K461DRAFT_20940</name>
</gene>
<dbReference type="Gene3D" id="1.10.630.10">
    <property type="entry name" value="Cytochrome P450"/>
    <property type="match status" value="1"/>
</dbReference>
<evidence type="ECO:0000256" key="5">
    <source>
        <dbReference type="ARBA" id="ARBA00023002"/>
    </source>
</evidence>
<dbReference type="GO" id="GO:0016712">
    <property type="term" value="F:oxidoreductase activity, acting on paired donors, with incorporation or reduction of molecular oxygen, reduced flavin or flavoprotein as one donor, and incorporation of one atom of oxygen"/>
    <property type="evidence" value="ECO:0007669"/>
    <property type="project" value="InterPro"/>
</dbReference>
<comment type="cofactor">
    <cofactor evidence="1 8">
        <name>heme</name>
        <dbReference type="ChEBI" id="CHEBI:30413"/>
    </cofactor>
</comment>
<organism evidence="10 11">
    <name type="scientific">Myriangium duriaei CBS 260.36</name>
    <dbReference type="NCBI Taxonomy" id="1168546"/>
    <lineage>
        <taxon>Eukaryota</taxon>
        <taxon>Fungi</taxon>
        <taxon>Dikarya</taxon>
        <taxon>Ascomycota</taxon>
        <taxon>Pezizomycotina</taxon>
        <taxon>Dothideomycetes</taxon>
        <taxon>Dothideomycetidae</taxon>
        <taxon>Myriangiales</taxon>
        <taxon>Myriangiaceae</taxon>
        <taxon>Myriangium</taxon>
    </lineage>
</organism>
<sequence length="512" mass="58406">MAVLADSKNNAPPMYAIPIILGVLYLLHKHITTYLHRRRISRENGCLPIPRWPAWDPILGIDVLQGLLKDAKAQKALEGFEGKFKTMGTNTFAIGVSGKTDICTIEPENLKTIQSLRFKDYSLGHGREAHFIPCLGRGVFTNNGTEWQHSREMLRPNFARDRVRDLDTFEVHIRHLLDAIPTDGSVVDLSDLFFRLTMDSSTEFLFGESTGTLTPGLEKASGSQFALAFNRAQEFMSWLVRYGNFAWMVPRRQFKQDIKVIQDFVDTYVEKGLARRSQVLAEKSDHYLFLDELVRQTTDRYRIRSELLNILLAGRDTTASLLTNVWWIMSKHQNIWNKLKAEVELLGGRHPTFEEMREMKYLQAILKESLRLHPQVAFNFREAVVDTVLPLGGGPDGKSPCLVRKGQNVSWSNYAMHRRTDFFGEDAAEFRPERWIDEGLRPGWEYLPFNGGPRICLGQQFALNEASYTTVRLVQEFSGMISRDPEPWRESLTLTCVGLGGCKISMIPTSKA</sequence>
<dbReference type="PRINTS" id="PR01239">
    <property type="entry name" value="EP450IICYP52"/>
</dbReference>
<evidence type="ECO:0000256" key="8">
    <source>
        <dbReference type="PIRSR" id="PIRSR602402-1"/>
    </source>
</evidence>
<keyword evidence="7 9" id="KW-0503">Monooxygenase</keyword>
<evidence type="ECO:0000256" key="4">
    <source>
        <dbReference type="ARBA" id="ARBA00022723"/>
    </source>
</evidence>
<dbReference type="EMBL" id="ML996081">
    <property type="protein sequence ID" value="KAF2157591.1"/>
    <property type="molecule type" value="Genomic_DNA"/>
</dbReference>
<evidence type="ECO:0000256" key="6">
    <source>
        <dbReference type="ARBA" id="ARBA00023004"/>
    </source>
</evidence>
<reference evidence="10" key="1">
    <citation type="journal article" date="2020" name="Stud. Mycol.">
        <title>101 Dothideomycetes genomes: a test case for predicting lifestyles and emergence of pathogens.</title>
        <authorList>
            <person name="Haridas S."/>
            <person name="Albert R."/>
            <person name="Binder M."/>
            <person name="Bloem J."/>
            <person name="Labutti K."/>
            <person name="Salamov A."/>
            <person name="Andreopoulos B."/>
            <person name="Baker S."/>
            <person name="Barry K."/>
            <person name="Bills G."/>
            <person name="Bluhm B."/>
            <person name="Cannon C."/>
            <person name="Castanera R."/>
            <person name="Culley D."/>
            <person name="Daum C."/>
            <person name="Ezra D."/>
            <person name="Gonzalez J."/>
            <person name="Henrissat B."/>
            <person name="Kuo A."/>
            <person name="Liang C."/>
            <person name="Lipzen A."/>
            <person name="Lutzoni F."/>
            <person name="Magnuson J."/>
            <person name="Mondo S."/>
            <person name="Nolan M."/>
            <person name="Ohm R."/>
            <person name="Pangilinan J."/>
            <person name="Park H.-J."/>
            <person name="Ramirez L."/>
            <person name="Alfaro M."/>
            <person name="Sun H."/>
            <person name="Tritt A."/>
            <person name="Yoshinaga Y."/>
            <person name="Zwiers L.-H."/>
            <person name="Turgeon B."/>
            <person name="Goodwin S."/>
            <person name="Spatafora J."/>
            <person name="Crous P."/>
            <person name="Grigoriev I."/>
        </authorList>
    </citation>
    <scope>NUCLEOTIDE SEQUENCE</scope>
    <source>
        <strain evidence="10">CBS 260.36</strain>
    </source>
</reference>
<dbReference type="InterPro" id="IPR047146">
    <property type="entry name" value="Cyt_P450_E_CYP52_fungi"/>
</dbReference>
<evidence type="ECO:0000256" key="7">
    <source>
        <dbReference type="ARBA" id="ARBA00023033"/>
    </source>
</evidence>
<dbReference type="PRINTS" id="PR00385">
    <property type="entry name" value="P450"/>
</dbReference>
<comment type="caution">
    <text evidence="10">The sequence shown here is derived from an EMBL/GenBank/DDBJ whole genome shotgun (WGS) entry which is preliminary data.</text>
</comment>
<dbReference type="PRINTS" id="PR00464">
    <property type="entry name" value="EP450II"/>
</dbReference>
<dbReference type="Pfam" id="PF00067">
    <property type="entry name" value="p450"/>
    <property type="match status" value="1"/>
</dbReference>
<accession>A0A9P4J9L3</accession>
<evidence type="ECO:0000256" key="1">
    <source>
        <dbReference type="ARBA" id="ARBA00001971"/>
    </source>
</evidence>
<evidence type="ECO:0000256" key="3">
    <source>
        <dbReference type="ARBA" id="ARBA00022617"/>
    </source>
</evidence>
<evidence type="ECO:0000313" key="11">
    <source>
        <dbReference type="Proteomes" id="UP000799439"/>
    </source>
</evidence>
<keyword evidence="11" id="KW-1185">Reference proteome</keyword>
<dbReference type="Proteomes" id="UP000799439">
    <property type="component" value="Unassembled WGS sequence"/>
</dbReference>
<dbReference type="InterPro" id="IPR001128">
    <property type="entry name" value="Cyt_P450"/>
</dbReference>
<dbReference type="GO" id="GO:0005506">
    <property type="term" value="F:iron ion binding"/>
    <property type="evidence" value="ECO:0007669"/>
    <property type="project" value="InterPro"/>
</dbReference>
<dbReference type="PANTHER" id="PTHR24287">
    <property type="entry name" value="P450, PUTATIVE (EUROFUNG)-RELATED"/>
    <property type="match status" value="1"/>
</dbReference>
<protein>
    <submittedName>
        <fullName evidence="10">Cytochrome P450</fullName>
    </submittedName>
</protein>
<dbReference type="PROSITE" id="PS00086">
    <property type="entry name" value="CYTOCHROME_P450"/>
    <property type="match status" value="1"/>
</dbReference>
<evidence type="ECO:0000256" key="9">
    <source>
        <dbReference type="RuleBase" id="RU000461"/>
    </source>
</evidence>